<feature type="compositionally biased region" description="Gly residues" evidence="6">
    <location>
        <begin position="1037"/>
        <end position="1047"/>
    </location>
</feature>
<feature type="region of interest" description="Disordered" evidence="6">
    <location>
        <begin position="2476"/>
        <end position="2512"/>
    </location>
</feature>
<dbReference type="InterPro" id="IPR057444">
    <property type="entry name" value="Znf-CCCH_AtC3H23-like"/>
</dbReference>
<feature type="region of interest" description="Disordered" evidence="6">
    <location>
        <begin position="3606"/>
        <end position="3628"/>
    </location>
</feature>
<feature type="compositionally biased region" description="Low complexity" evidence="6">
    <location>
        <begin position="1072"/>
        <end position="1091"/>
    </location>
</feature>
<dbReference type="SMART" id="SM00356">
    <property type="entry name" value="ZnF_C3H1"/>
    <property type="match status" value="4"/>
</dbReference>
<feature type="zinc finger region" description="C3H1-type" evidence="5">
    <location>
        <begin position="764"/>
        <end position="795"/>
    </location>
</feature>
<feature type="region of interest" description="Disordered" evidence="6">
    <location>
        <begin position="4616"/>
        <end position="4635"/>
    </location>
</feature>
<feature type="compositionally biased region" description="Polar residues" evidence="6">
    <location>
        <begin position="3278"/>
        <end position="3293"/>
    </location>
</feature>
<organism evidence="8 9">
    <name type="scientific">Cystoisospora suis</name>
    <dbReference type="NCBI Taxonomy" id="483139"/>
    <lineage>
        <taxon>Eukaryota</taxon>
        <taxon>Sar</taxon>
        <taxon>Alveolata</taxon>
        <taxon>Apicomplexa</taxon>
        <taxon>Conoidasida</taxon>
        <taxon>Coccidia</taxon>
        <taxon>Eucoccidiorida</taxon>
        <taxon>Eimeriorina</taxon>
        <taxon>Sarcocystidae</taxon>
        <taxon>Cystoisospora</taxon>
    </lineage>
</organism>
<feature type="compositionally biased region" description="Basic and acidic residues" evidence="6">
    <location>
        <begin position="112"/>
        <end position="147"/>
    </location>
</feature>
<feature type="region of interest" description="Disordered" evidence="6">
    <location>
        <begin position="102"/>
        <end position="210"/>
    </location>
</feature>
<feature type="compositionally biased region" description="Basic and acidic residues" evidence="6">
    <location>
        <begin position="524"/>
        <end position="537"/>
    </location>
</feature>
<feature type="compositionally biased region" description="Low complexity" evidence="6">
    <location>
        <begin position="1124"/>
        <end position="1135"/>
    </location>
</feature>
<feature type="region of interest" description="Disordered" evidence="6">
    <location>
        <begin position="1385"/>
        <end position="1446"/>
    </location>
</feature>
<protein>
    <submittedName>
        <fullName evidence="8">Zinc finger (Ccch type) motif-containing protein</fullName>
    </submittedName>
</protein>
<feature type="domain" description="C3H1-type" evidence="7">
    <location>
        <begin position="851"/>
        <end position="886"/>
    </location>
</feature>
<feature type="compositionally biased region" description="Basic and acidic residues" evidence="6">
    <location>
        <begin position="4128"/>
        <end position="4144"/>
    </location>
</feature>
<feature type="compositionally biased region" description="Low complexity" evidence="6">
    <location>
        <begin position="647"/>
        <end position="662"/>
    </location>
</feature>
<keyword evidence="9" id="KW-1185">Reference proteome</keyword>
<feature type="region of interest" description="Disordered" evidence="6">
    <location>
        <begin position="1061"/>
        <end position="1195"/>
    </location>
</feature>
<reference evidence="8 9" key="1">
    <citation type="journal article" date="2017" name="Int. J. Parasitol.">
        <title>The genome of the protozoan parasite Cystoisospora suis and a reverse vaccinology approach to identify vaccine candidates.</title>
        <authorList>
            <person name="Palmieri N."/>
            <person name="Shrestha A."/>
            <person name="Ruttkowski B."/>
            <person name="Beck T."/>
            <person name="Vogl C."/>
            <person name="Tomley F."/>
            <person name="Blake D.P."/>
            <person name="Joachim A."/>
        </authorList>
    </citation>
    <scope>NUCLEOTIDE SEQUENCE [LARGE SCALE GENOMIC DNA]</scope>
    <source>
        <strain evidence="8 9">Wien I</strain>
    </source>
</reference>
<comment type="caution">
    <text evidence="8">The sequence shown here is derived from an EMBL/GenBank/DDBJ whole genome shotgun (WGS) entry which is preliminary data.</text>
</comment>
<feature type="region of interest" description="Disordered" evidence="6">
    <location>
        <begin position="3319"/>
        <end position="3340"/>
    </location>
</feature>
<feature type="region of interest" description="Disordered" evidence="6">
    <location>
        <begin position="2981"/>
        <end position="3006"/>
    </location>
</feature>
<feature type="compositionally biased region" description="Acidic residues" evidence="6">
    <location>
        <begin position="4167"/>
        <end position="4181"/>
    </location>
</feature>
<feature type="compositionally biased region" description="Basic and acidic residues" evidence="6">
    <location>
        <begin position="1764"/>
        <end position="1792"/>
    </location>
</feature>
<feature type="region of interest" description="Disordered" evidence="6">
    <location>
        <begin position="3870"/>
        <end position="3900"/>
    </location>
</feature>
<dbReference type="VEuPathDB" id="ToxoDB:CSUI_000642"/>
<feature type="compositionally biased region" description="Basic and acidic residues" evidence="6">
    <location>
        <begin position="2923"/>
        <end position="2940"/>
    </location>
</feature>
<evidence type="ECO:0000259" key="7">
    <source>
        <dbReference type="PROSITE" id="PS50103"/>
    </source>
</evidence>
<dbReference type="GO" id="GO:0003677">
    <property type="term" value="F:DNA binding"/>
    <property type="evidence" value="ECO:0007669"/>
    <property type="project" value="UniProtKB-KW"/>
</dbReference>
<feature type="region of interest" description="Disordered" evidence="6">
    <location>
        <begin position="3675"/>
        <end position="3695"/>
    </location>
</feature>
<evidence type="ECO:0000256" key="6">
    <source>
        <dbReference type="SAM" id="MobiDB-lite"/>
    </source>
</evidence>
<feature type="compositionally biased region" description="Basic and acidic residues" evidence="6">
    <location>
        <begin position="3499"/>
        <end position="3511"/>
    </location>
</feature>
<feature type="compositionally biased region" description="Polar residues" evidence="6">
    <location>
        <begin position="27"/>
        <end position="36"/>
    </location>
</feature>
<feature type="region of interest" description="Disordered" evidence="6">
    <location>
        <begin position="4352"/>
        <end position="4401"/>
    </location>
</feature>
<feature type="compositionally biased region" description="Low complexity" evidence="6">
    <location>
        <begin position="3319"/>
        <end position="3330"/>
    </location>
</feature>
<evidence type="ECO:0000256" key="2">
    <source>
        <dbReference type="ARBA" id="ARBA00022771"/>
    </source>
</evidence>
<dbReference type="Proteomes" id="UP000221165">
    <property type="component" value="Unassembled WGS sequence"/>
</dbReference>
<feature type="region of interest" description="Disordered" evidence="6">
    <location>
        <begin position="1010"/>
        <end position="1049"/>
    </location>
</feature>
<feature type="region of interest" description="Disordered" evidence="6">
    <location>
        <begin position="3136"/>
        <end position="3209"/>
    </location>
</feature>
<dbReference type="InterPro" id="IPR000571">
    <property type="entry name" value="Znf_CCCH"/>
</dbReference>
<evidence type="ECO:0000256" key="4">
    <source>
        <dbReference type="ARBA" id="ARBA00023125"/>
    </source>
</evidence>
<feature type="compositionally biased region" description="Basic and acidic residues" evidence="6">
    <location>
        <begin position="3362"/>
        <end position="3378"/>
    </location>
</feature>
<feature type="compositionally biased region" description="Polar residues" evidence="6">
    <location>
        <begin position="3396"/>
        <end position="3406"/>
    </location>
</feature>
<feature type="compositionally biased region" description="Basic and acidic residues" evidence="6">
    <location>
        <begin position="4383"/>
        <end position="4397"/>
    </location>
</feature>
<feature type="compositionally biased region" description="Low complexity" evidence="6">
    <location>
        <begin position="2264"/>
        <end position="2274"/>
    </location>
</feature>
<feature type="region of interest" description="Disordered" evidence="6">
    <location>
        <begin position="1482"/>
        <end position="1518"/>
    </location>
</feature>
<feature type="region of interest" description="Disordered" evidence="6">
    <location>
        <begin position="908"/>
        <end position="935"/>
    </location>
</feature>
<feature type="compositionally biased region" description="Pro residues" evidence="6">
    <location>
        <begin position="1101"/>
        <end position="1112"/>
    </location>
</feature>
<keyword evidence="1 5" id="KW-0479">Metal-binding</keyword>
<feature type="region of interest" description="Disordered" evidence="6">
    <location>
        <begin position="4095"/>
        <end position="4145"/>
    </location>
</feature>
<feature type="compositionally biased region" description="Basic and acidic residues" evidence="6">
    <location>
        <begin position="3889"/>
        <end position="3900"/>
    </location>
</feature>
<gene>
    <name evidence="8" type="ORF">CSUI_000642</name>
</gene>
<feature type="compositionally biased region" description="Low complexity" evidence="6">
    <location>
        <begin position="3143"/>
        <end position="3171"/>
    </location>
</feature>
<feature type="region of interest" description="Disordered" evidence="6">
    <location>
        <begin position="4224"/>
        <end position="4310"/>
    </location>
</feature>
<feature type="region of interest" description="Disordered" evidence="6">
    <location>
        <begin position="3277"/>
        <end position="3300"/>
    </location>
</feature>
<feature type="compositionally biased region" description="Low complexity" evidence="6">
    <location>
        <begin position="1494"/>
        <end position="1510"/>
    </location>
</feature>
<dbReference type="GeneID" id="94424086"/>
<keyword evidence="3 5" id="KW-0862">Zinc</keyword>
<dbReference type="RefSeq" id="XP_067927149.1">
    <property type="nucleotide sequence ID" value="XM_068060875.1"/>
</dbReference>
<feature type="compositionally biased region" description="Low complexity" evidence="6">
    <location>
        <begin position="1013"/>
        <end position="1028"/>
    </location>
</feature>
<evidence type="ECO:0000313" key="9">
    <source>
        <dbReference type="Proteomes" id="UP000221165"/>
    </source>
</evidence>
<feature type="compositionally biased region" description="Polar residues" evidence="6">
    <location>
        <begin position="634"/>
        <end position="646"/>
    </location>
</feature>
<feature type="compositionally biased region" description="Low complexity" evidence="6">
    <location>
        <begin position="4101"/>
        <end position="4121"/>
    </location>
</feature>
<feature type="region of interest" description="Disordered" evidence="6">
    <location>
        <begin position="1728"/>
        <end position="1954"/>
    </location>
</feature>
<dbReference type="Pfam" id="PF25512">
    <property type="entry name" value="zf-CCCH_AtC3H23"/>
    <property type="match status" value="1"/>
</dbReference>
<sequence length="4937" mass="545538">MMSSSSASSPSTTMEGRAKRGGHYPSTAHSHTTLHFTSEKPDTKKQESTPNHLHLHDSDDDLTNENKMKMSPSSSVNTSTSGTSCKVLSYKAVAARAVSARMSGSTISDDEEKSHPLHGQQRDGGEGKTNEGKMEMEEKNNAGDHKMKNGKTFHPQGDTGRHHKGGGATNTKTVQIGRGMNATSTLATRGGNGEKTNGKVEGGRGGGGGTCLKGLENDSISGSEMSSSFLKEEDLPPLGVLRDQTSLGTVTGGSGGDLLLDRRRSNSSTTMNHNTSSLALKAGGSGGGVGGKRGKQLYKSQILLSMVATVELPIFHSEVEKEEHVAIMLRLGSRRRRCPVDPVTCRLLFWGVRCKHAVGTCPEGEKCRCCHTETELYFHPAVYKATLCSNKAGKGGTCCFSSFSASSFSSSNGSSSLSQNRTTLCGRTNCCCWKAHSKSDLRVEHARKYALPPGPNKLSSNETLLLGASLAGGGNGEISSTPPMSNLCGYNKALVDMIDDRQRDLGMNTKTSLSSSKGSSSTTDHLHENSHTLKKNETYGSALLHGRNLEDDDNKKKRTKSIEEGDEDEEEDLKGGVVLTRPSSCDRNLPRSCPPGSSSSSSMLSSRNVQRKDSSRGKGIEGISNHLADDKNHITTPFSEGTTSATGDGPSMSSVSSAGGESETNAAGGGGGGGGGVLNFLLPDGSLDLTVFKVFPCRNKNLLHERKSCPYYHNYRDKRRAPVTYRAEQCEEHFDLDTATVQCSKGDNCERCHNRHELLYHPNIYKQRFCSNFPNNGRNVCCARGIFCAFAHTRGEIRATLFTEEEEKKPDCTFFVSKFKTVWCPYGSQHDWHTCGYAHTYQDCRRSPAIGYGSEPCPAWNKDLHSADYDKRCPHGARCSFSHGSKEQLYHPSYYKTMPCIDYRPQSGGGASGGVDTKGGGSSANHSKGPHSQRNGGGLVLTAIGGCPRGFLCAFYHDVSERRLPSPPPLPQFSYTQPLPVGQLKFLQPLFLQPPLFNLDDFEAFGHQSRLSGNTGRRGVNGVNFGHNQNRHHHNEGAGGGNGGGGASSFFTSSSSPYANSFPSSLKLLPQSHNNTNSNSNKLGYNNSNNTPHHHSNRPALPAPPPPLPSHNPPHSNGIGGGSNSSSNPSTFSSSRGMTTCNGVIINSSSPSSSCYNQIPPPNQPSSSPQPHPPHLNGPPREEGRGPRRLSFSSSPASLVMNETMTAMSPHHYATNQKNMPQQPQYHHSHSVGNDNPLPPIPPPVMANGHESNMMNQKDRDGLLHLHDKNKKSMRDTVVGTSPGYGLRNSSACLEEAGEVEERCMMMTGGGGMNREGDGGRLLPLNKKSHRRREDAAGQSDEEIEQVCLEMIRSTGLGGGGEGHHGARGRIEDNRLMMRMMKKNKDEEDSNAFHSSSEDCYPPPHHGEEGGGGGFSSSPLSLRESHEMVTGREKRGEETTRLSLHANVFTPKSALLLAHPQNPKGEEMCRVDERRRDYFHSSSLSLNQEETHQQRLLQSSSYRSSYPSSPETYHEEGVRSTSATMMSMMVPPPPPPPQNLEEEREEERVFIEDLTTEMNVKHGKNATAAAAVDQVPLLHQVAAMLLQRRNTSSSSSSEDFSIEELKMKMDMMNSHDDSRSAAVVVDSGIPHKKNTEKSLLHEEDDGLLLESTFSREAPFELKGRAGGLSSVSCSSSGDFENDIFLHASRLLHQEALTGLREGDSSSSVMIDVREGYSLQEERTRIERRGLLHDENDKKIQDHHRTIPPPPPSAQDAHGSYHSYKRQEGKRVTEVVADRREQEDGERGRERYNENLSIAEQEPKTTPSSFLPFFPSAGEGKTKSGRYHLSGGEDTAGESTHQVLSDERYSCPQTSREHSSAFSSSSLTVATPALGLHEDSSSSSTRGSSRNSDAASHDPLGGGGVGGGEEGANLSSSSSSSSNPVMGDLSHSDKNRSTRGEGAKVEEEQEEATRCHRYTIPSQRKFLGLFEQGDGVWTPFLAEGEEKKKMAETSKRTFPLPLSSSPPPGLGDDLLMMKSQKHRQLGEKIRSSHEEYLSLHHDMRSMTGQEEDQEKINNMAQDISPSMFKSSRFCGSTTMVTEQGRREEEDSQRERERWNSSWSSYRQDDIISSSLYTPSSSSAAFSASHPPLFGSSHGREERSFSVDYSSYEPCYHKDKTLIDRSASPLCYYTGVSSGGATREEDIFHLPREERTENQERGGMTRMMTSGLMMKIRGMDNFNHPHNSLVQEEGEVQPNSHTGLSQIDYAYFASSAPPGLGCFKSSSSSSSSFLSSPDHTGGLTTASPQVADSKRLYSSYQGDDISVFYHSKEREEEEEKKMLKMNEHHEGSDHLAAGVSLSSLEKLQEQETAVTAAATAALALFDDEEEEENKRGVNSGDQDGENLDNQKKAEKSSTTLVPSCRSQKEAYLAKAIESLTLSCDRGDEDDRNWKNATSKRMIGMRKKMSDLVGETPLSSSRWSLSHPCKPTLSTGYLSSSIDPSASSTSTTTSQLICTKTIRPPPRSSSLTLSSTAYLPSSWETGEERRLGEERGRGARGRDIVLGGLSTEEEPLLFHQRSSCQVETWRERDGENDEGDEHQKICRIEGKKSSFTRHSYHQSLFKKMILTDEMRESRRKTVIFSILSTCLEEQQVLLDRLLHVGLWRKVVLVFLVEERQVEEEEEEEEEIFQDQEKENKTNNHTEEEKDKKRVKKEEDDDRWRAFIDEGKRLYDGYDVTLCDGIEEEEEIKMRGFWSEQDDEGEMNENTNNTSYSPKLLILREKERKGGRASSILECLYTSFHQYQTQQKSTEGDHGSLPSDPIAVFCLHPSPTSLLNNHTFSPSPIVRSYLYSPRHRMALLPSKTKSPRVASPSISLDAQINGTEGGMMKFFSSFPSPSSSSPSLSFLKNTQEGKGGFPPLVLPGLTAIGSDSASLLTSSEEEEKARKEEGRKDAGQEGRSRFSSLASSLQWSEECPFFTIHLVLASSPSSFLQAYYDEDDEKKQQKMKTPRMSSPRSRHQDKTLETSVDNSRFHRVGEDNDEEGVYLCETGSLRGAVEEKKTKVVFVSSSHLPLWSSMFERSYRLSLPPFYHNETAEHDFHKKATVSNTDPSLSLSILPHEEMKEKKGKLVAEGVLTPPSNTHTCTNSLEDLTIAGTGGAGQGSPASSISSLPPAMILSDDDSSSPSSSPSYQRHTPAYGLSIPTATTTPSLPSIPPSSASSASASASASSSSLGSSSLMMIGFPQKSNKGSLVQNSEYGGGIGKCCYLSNTSSACKWRRRSLSSTTIDDDRGVSLDTACTSSEQPTLSTSPGTAPAAHFMNTHSHPLQLQSIDCGCSSSSSSSSSSSPSLYGADVETSSSSPLKMIERLALGIELGEGQPEEGRGEEEVGHQQEDRSPSTVDFTTPRSSPPSSPLFNYTTTSPSSAKHLGDHLSTNQLFTECTSSSSSSSGSVMERRNLSTPSSIPEAAMTTHSRDDNPLFSLHLSDEEEKERKEGEQGSGRKSHEEDDEELNQDQMNRSDRNVEEEQHVEVLSEDTRLFKNDLLLTSLLQDELKRFLDISFSHSVKDSLGQRRTKEEEKRKVYQSSSTKEEALSYTASMTPTPVYFVCWVPPTSFYHHPSSYQHLEKKKEERQAAKDRNVHGEHRSSPCCLFASEKDFSSSSLQVHPQKSEGEKGSIVNSMSHRLSSLMALLQQSKNDKSSSSSSSSSASSSGLPLKHLFVNSYTSSQARGVFTRAAETRQGGDSSFLSRLLYEERRESRKDEKARGRQPLFLDHVEARVPMISSRDTKEVEDEEEVHQMIAREREHGGEGLIFRMSVSDLVLGCLYLDKKRMIEIRTHLLIPLFSSFFSPHKKTSSASLSSLEREKIVVMTVPVKAVKMIFSSERGDNKRDRTCQQTEKEEEDEKTAEKQPEEKDGEKTCEGHLDVYRFLWCAWCGKRATGIREGGLSHDSYNGERGGDMCCFVRCTYTSSSLPHPQERSEEEVQSAFLSHRQLDCPHFYHSSCIEMMMVKIPEFSSRLHERQGNERGRTTSSFMRCPCTSFIPRLPLSLESLPPLASLVDEKGQHPTAGLIEEESEEEEKNKKEDMKMMFEHAEKGRKDIESDHERIDRIRLPGTMSGSDDVSSSCSSSSSVKATSPSEEEEQQEKQDAEKNEKEQHEGESLSLISLSFLRLAGDALNHTSCDDEDEEDVASQEIEEENSKTPHLRRKGGVKKQGLLFPSHLNLSSSHIHSDGDCRVFSSIEDGAPSTTPETSHGRKSRGGRCPSTTAEGETECMKKNSNMRGECCERGGEEEEHKRLTSDDQRQKRTKQLMMRGSGSFEDKIGGEMLSEKKKKEVNLWNKKLPRKFPAFLKALLTSLLDLQGLSATRHLQGRRRRREREARSTCGLPSESSHMSPPGREQEKEKDGQQEKKSKISSFSSILSPRDLSLMLFSSSSSTMMSFPSTGTPPYTPSSSPQFLSLRQLLFTPSSSLSSCTSFFLDSHLQVVPNLFHPSISLMEKALLAGPATPDSLPSFRHTALSLIFFLLLRGNTRHAKNTNDEEIMLSSSSLVSPSSSSSFSIFCRSLRNEISSQIPPLLSNLLSFLLGDLSCFTLHGDTRTREMMRRTSSPPTSEEDTKVFSRGRDLMVGGEEEQEILRERKRDEEENEGEGKKVKIMNPHDKTSVYSLMKLNRYFVASLHHPFLWTLQEKLNFLERYLQYIHLLEAELLYPFVNLSSSSSCSLSTSQRTCRASPSSEDDRYALRGHHEQLLCLQEKRQDLQWYLLEDDLRLGIEAEREEEERDIIRDLGAWDKIMNRDLVQTIVMLGEGRATLSSMKDGTTGERDQSVFTPGLKGLLQCIQCLRKHASILALKLLPLSAVYTLVIEHLDVSDVQDDEEEMSLRFLLYEHFDEVVLGEFEKVNSRLFLLLFLKALSSSVQTPEAAAIFRLPKDLIELLASVTEKDVHNYYCQQP</sequence>
<feature type="zinc finger region" description="C3H1-type" evidence="5">
    <location>
        <begin position="851"/>
        <end position="886"/>
    </location>
</feature>
<dbReference type="OrthoDB" id="331332at2759"/>
<feature type="compositionally biased region" description="Basic and acidic residues" evidence="6">
    <location>
        <begin position="37"/>
        <end position="47"/>
    </location>
</feature>
<feature type="compositionally biased region" description="Gly residues" evidence="6">
    <location>
        <begin position="1899"/>
        <end position="1909"/>
    </location>
</feature>
<name>A0A2C6LFW7_9APIC</name>
<feature type="compositionally biased region" description="Polar residues" evidence="6">
    <location>
        <begin position="923"/>
        <end position="934"/>
    </location>
</feature>
<feature type="region of interest" description="Disordered" evidence="6">
    <location>
        <begin position="2264"/>
        <end position="2285"/>
    </location>
</feature>
<feature type="compositionally biased region" description="Basic and acidic residues" evidence="6">
    <location>
        <begin position="2082"/>
        <end position="2097"/>
    </location>
</feature>
<feature type="region of interest" description="Disordered" evidence="6">
    <location>
        <begin position="3359"/>
        <end position="3511"/>
    </location>
</feature>
<feature type="compositionally biased region" description="Low complexity" evidence="6">
    <location>
        <begin position="597"/>
        <end position="606"/>
    </location>
</feature>
<feature type="compositionally biased region" description="Basic and acidic residues" evidence="6">
    <location>
        <begin position="1728"/>
        <end position="1744"/>
    </location>
</feature>
<feature type="compositionally biased region" description="Low complexity" evidence="6">
    <location>
        <begin position="1880"/>
        <end position="1891"/>
    </location>
</feature>
<feature type="region of interest" description="Disordered" evidence="6">
    <location>
        <begin position="2662"/>
        <end position="2692"/>
    </location>
</feature>
<feature type="compositionally biased region" description="Low complexity" evidence="6">
    <location>
        <begin position="3682"/>
        <end position="3694"/>
    </location>
</feature>
<feature type="domain" description="C3H1-type" evidence="7">
    <location>
        <begin position="764"/>
        <end position="795"/>
    </location>
</feature>
<keyword evidence="4" id="KW-0238">DNA-binding</keyword>
<evidence type="ECO:0000313" key="8">
    <source>
        <dbReference type="EMBL" id="PHJ25503.1"/>
    </source>
</evidence>
<feature type="compositionally biased region" description="Low complexity" evidence="6">
    <location>
        <begin position="3181"/>
        <end position="3209"/>
    </location>
</feature>
<keyword evidence="2 5" id="KW-0863">Zinc-finger</keyword>
<feature type="compositionally biased region" description="Low complexity" evidence="6">
    <location>
        <begin position="1148"/>
        <end position="1158"/>
    </location>
</feature>
<feature type="compositionally biased region" description="Polar residues" evidence="6">
    <location>
        <begin position="1214"/>
        <end position="1234"/>
    </location>
</feature>
<feature type="region of interest" description="Disordered" evidence="6">
    <location>
        <begin position="507"/>
        <end position="670"/>
    </location>
</feature>
<evidence type="ECO:0000256" key="5">
    <source>
        <dbReference type="PROSITE-ProRule" id="PRU00723"/>
    </source>
</evidence>
<dbReference type="InterPro" id="IPR045234">
    <property type="entry name" value="Unkempt-like"/>
</dbReference>
<feature type="compositionally biased region" description="Basic and acidic residues" evidence="6">
    <location>
        <begin position="547"/>
        <end position="563"/>
    </location>
</feature>
<feature type="compositionally biased region" description="Basic and acidic residues" evidence="6">
    <location>
        <begin position="610"/>
        <end position="619"/>
    </location>
</feature>
<feature type="compositionally biased region" description="Basic and acidic residues" evidence="6">
    <location>
        <begin position="4619"/>
        <end position="4635"/>
    </location>
</feature>
<feature type="region of interest" description="Disordered" evidence="6">
    <location>
        <begin position="4164"/>
        <end position="4192"/>
    </location>
</feature>
<feature type="compositionally biased region" description="Gly residues" evidence="6">
    <location>
        <begin position="908"/>
        <end position="922"/>
    </location>
</feature>
<feature type="compositionally biased region" description="Basic and acidic residues" evidence="6">
    <location>
        <begin position="4268"/>
        <end position="4289"/>
    </location>
</feature>
<feature type="compositionally biased region" description="Low complexity" evidence="6">
    <location>
        <begin position="1"/>
        <end position="11"/>
    </location>
</feature>
<feature type="compositionally biased region" description="Polar residues" evidence="6">
    <location>
        <begin position="3414"/>
        <end position="3424"/>
    </location>
</feature>
<dbReference type="PANTHER" id="PTHR14493">
    <property type="entry name" value="UNKEMPT FAMILY MEMBER"/>
    <property type="match status" value="1"/>
</dbReference>
<evidence type="ECO:0000256" key="3">
    <source>
        <dbReference type="ARBA" id="ARBA00022833"/>
    </source>
</evidence>
<dbReference type="PROSITE" id="PS50103">
    <property type="entry name" value="ZF_C3H1"/>
    <property type="match status" value="2"/>
</dbReference>
<feature type="compositionally biased region" description="Low complexity" evidence="6">
    <location>
        <begin position="71"/>
        <end position="82"/>
    </location>
</feature>
<feature type="compositionally biased region" description="Basic and acidic residues" evidence="6">
    <location>
        <begin position="1929"/>
        <end position="1953"/>
    </location>
</feature>
<evidence type="ECO:0000256" key="1">
    <source>
        <dbReference type="ARBA" id="ARBA00022723"/>
    </source>
</evidence>
<feature type="compositionally biased region" description="Low complexity" evidence="6">
    <location>
        <begin position="509"/>
        <end position="523"/>
    </location>
</feature>
<feature type="region of interest" description="Disordered" evidence="6">
    <location>
        <begin position="2073"/>
        <end position="2098"/>
    </location>
</feature>
<feature type="region of interest" description="Disordered" evidence="6">
    <location>
        <begin position="1214"/>
        <end position="1256"/>
    </location>
</feature>
<feature type="compositionally biased region" description="Polar residues" evidence="6">
    <location>
        <begin position="1793"/>
        <end position="1808"/>
    </location>
</feature>
<feature type="compositionally biased region" description="Polar residues" evidence="6">
    <location>
        <begin position="1136"/>
        <end position="1147"/>
    </location>
</feature>
<feature type="compositionally biased region" description="Basic and acidic residues" evidence="6">
    <location>
        <begin position="1843"/>
        <end position="1858"/>
    </location>
</feature>
<dbReference type="PANTHER" id="PTHR14493:SF50">
    <property type="entry name" value="RING FINGER PROTEIN UNKEMPT"/>
    <property type="match status" value="1"/>
</dbReference>
<feature type="region of interest" description="Disordered" evidence="6">
    <location>
        <begin position="2912"/>
        <end position="2940"/>
    </location>
</feature>
<feature type="compositionally biased region" description="Basic and acidic residues" evidence="6">
    <location>
        <begin position="2671"/>
        <end position="2692"/>
    </location>
</feature>
<dbReference type="GO" id="GO:0008270">
    <property type="term" value="F:zinc ion binding"/>
    <property type="evidence" value="ECO:0007669"/>
    <property type="project" value="UniProtKB-KW"/>
</dbReference>
<feature type="compositionally biased region" description="Basic and acidic residues" evidence="6">
    <location>
        <begin position="1423"/>
        <end position="1440"/>
    </location>
</feature>
<feature type="compositionally biased region" description="Pro residues" evidence="6">
    <location>
        <begin position="1159"/>
        <end position="1177"/>
    </location>
</feature>
<proteinExistence type="predicted"/>
<feature type="region of interest" description="Disordered" evidence="6">
    <location>
        <begin position="2362"/>
        <end position="2402"/>
    </location>
</feature>
<feature type="region of interest" description="Disordered" evidence="6">
    <location>
        <begin position="1"/>
        <end position="82"/>
    </location>
</feature>
<accession>A0A2C6LFW7</accession>
<dbReference type="EMBL" id="MIGC01000256">
    <property type="protein sequence ID" value="PHJ25503.1"/>
    <property type="molecule type" value="Genomic_DNA"/>
</dbReference>